<keyword evidence="3" id="KW-1185">Reference proteome</keyword>
<sequence length="604" mass="67856">MIFHISVDNPTIFQTPLCVMEHAIPKRYRLVDCEQLVKNNTLNIIEFTNFPHVPYATISYVWKGNDVPLGYNAKEFSVVGAEEADPIGVEVLRDACVAALAKHARYLWIDRLCIMQTNKDDKRWQIREMYNIYHSCIVCIVLPGGLRWLVPIDEETNWIHRGWTLQEALAPPSIFVLFAWKFGQCNVRTGDQFWDNTIEEVIPNKSAMTSLTLLLDACTSGFISFKYRDQPVIVNTRLFGTFASPNMTVLSVLMSKDSPVYTKQYAVWKSALMRTSSRPVDMVFSIMGLFGVILDPGAFTPNDRIGATVALARQVLQQGGRASWLGVCLLGQPCPYLSTFPTFPQTHVSGKAFVCLPDRSYHEVSEFMDNEYPYLLAPARFVAPGGGYDQGLEDELMETGDPISLSHVLPKGSLSDNGYLTLSAKAIRVQPAPMDDFSQLVGDYDDDERPTLLKDMAGDVWKVSKGEEGPGPVTFAVMLSLFVSYIAATVPAKMSLKAMLIEEHAPDKFHLRSYLSMDFESKYWVESEWTECQFCVGGPKIWNGGTDAEDEEHGELAYTCLVEQDTPQLQENATLLKFKDATQKRRAESLPQWVAEQQFISKSS</sequence>
<dbReference type="InterPro" id="IPR010730">
    <property type="entry name" value="HET"/>
</dbReference>
<dbReference type="Proteomes" id="UP001498398">
    <property type="component" value="Unassembled WGS sequence"/>
</dbReference>
<dbReference type="EMBL" id="JBANRG010000007">
    <property type="protein sequence ID" value="KAK7464824.1"/>
    <property type="molecule type" value="Genomic_DNA"/>
</dbReference>
<organism evidence="2 3">
    <name type="scientific">Marasmiellus scandens</name>
    <dbReference type="NCBI Taxonomy" id="2682957"/>
    <lineage>
        <taxon>Eukaryota</taxon>
        <taxon>Fungi</taxon>
        <taxon>Dikarya</taxon>
        <taxon>Basidiomycota</taxon>
        <taxon>Agaricomycotina</taxon>
        <taxon>Agaricomycetes</taxon>
        <taxon>Agaricomycetidae</taxon>
        <taxon>Agaricales</taxon>
        <taxon>Marasmiineae</taxon>
        <taxon>Omphalotaceae</taxon>
        <taxon>Marasmiellus</taxon>
    </lineage>
</organism>
<evidence type="ECO:0000313" key="3">
    <source>
        <dbReference type="Proteomes" id="UP001498398"/>
    </source>
</evidence>
<dbReference type="Pfam" id="PF06985">
    <property type="entry name" value="HET"/>
    <property type="match status" value="1"/>
</dbReference>
<gene>
    <name evidence="2" type="ORF">VKT23_006031</name>
</gene>
<dbReference type="PANTHER" id="PTHR33112">
    <property type="entry name" value="DOMAIN PROTEIN, PUTATIVE-RELATED"/>
    <property type="match status" value="1"/>
</dbReference>
<reference evidence="2 3" key="1">
    <citation type="submission" date="2024-01" db="EMBL/GenBank/DDBJ databases">
        <title>A draft genome for the cacao thread blight pathogen Marasmiellus scandens.</title>
        <authorList>
            <person name="Baruah I.K."/>
            <person name="Leung J."/>
            <person name="Bukari Y."/>
            <person name="Amoako-Attah I."/>
            <person name="Meinhardt L.W."/>
            <person name="Bailey B.A."/>
            <person name="Cohen S.P."/>
        </authorList>
    </citation>
    <scope>NUCLEOTIDE SEQUENCE [LARGE SCALE GENOMIC DNA]</scope>
    <source>
        <strain evidence="2 3">GH-19</strain>
    </source>
</reference>
<protein>
    <recommendedName>
        <fullName evidence="1">Heterokaryon incompatibility domain-containing protein</fullName>
    </recommendedName>
</protein>
<name>A0ABR1JRM8_9AGAR</name>
<evidence type="ECO:0000259" key="1">
    <source>
        <dbReference type="Pfam" id="PF06985"/>
    </source>
</evidence>
<dbReference type="PANTHER" id="PTHR33112:SF16">
    <property type="entry name" value="HETEROKARYON INCOMPATIBILITY DOMAIN-CONTAINING PROTEIN"/>
    <property type="match status" value="1"/>
</dbReference>
<comment type="caution">
    <text evidence="2">The sequence shown here is derived from an EMBL/GenBank/DDBJ whole genome shotgun (WGS) entry which is preliminary data.</text>
</comment>
<evidence type="ECO:0000313" key="2">
    <source>
        <dbReference type="EMBL" id="KAK7464824.1"/>
    </source>
</evidence>
<proteinExistence type="predicted"/>
<feature type="domain" description="Heterokaryon incompatibility" evidence="1">
    <location>
        <begin position="55"/>
        <end position="142"/>
    </location>
</feature>
<accession>A0ABR1JRM8</accession>